<comment type="caution">
    <text evidence="1">The sequence shown here is derived from an EMBL/GenBank/DDBJ whole genome shotgun (WGS) entry which is preliminary data.</text>
</comment>
<keyword evidence="1" id="KW-0238">DNA-binding</keyword>
<dbReference type="Proteomes" id="UP000606870">
    <property type="component" value="Unassembled WGS sequence"/>
</dbReference>
<dbReference type="GO" id="GO:0003677">
    <property type="term" value="F:DNA binding"/>
    <property type="evidence" value="ECO:0007669"/>
    <property type="project" value="UniProtKB-KW"/>
</dbReference>
<dbReference type="InterPro" id="IPR010813">
    <property type="entry name" value="DUF1413"/>
</dbReference>
<name>A0ABR6VKS8_9FIRM</name>
<accession>A0ABR6VKS8</accession>
<evidence type="ECO:0000313" key="2">
    <source>
        <dbReference type="Proteomes" id="UP000606870"/>
    </source>
</evidence>
<reference evidence="1 2" key="1">
    <citation type="submission" date="2020-08" db="EMBL/GenBank/DDBJ databases">
        <authorList>
            <person name="Liu C."/>
            <person name="Sun Q."/>
        </authorList>
    </citation>
    <scope>NUCLEOTIDE SEQUENCE [LARGE SCALE GENOMIC DNA]</scope>
    <source>
        <strain evidence="1 2">NSJ-59</strain>
    </source>
</reference>
<organism evidence="1 2">
    <name type="scientific">Megasphaera hominis</name>
    <dbReference type="NCBI Taxonomy" id="159836"/>
    <lineage>
        <taxon>Bacteria</taxon>
        <taxon>Bacillati</taxon>
        <taxon>Bacillota</taxon>
        <taxon>Negativicutes</taxon>
        <taxon>Veillonellales</taxon>
        <taxon>Veillonellaceae</taxon>
        <taxon>Megasphaera</taxon>
    </lineage>
</organism>
<dbReference type="Pfam" id="PF07205">
    <property type="entry name" value="DUF1413"/>
    <property type="match status" value="1"/>
</dbReference>
<evidence type="ECO:0000313" key="1">
    <source>
        <dbReference type="EMBL" id="MBC3537791.1"/>
    </source>
</evidence>
<keyword evidence="2" id="KW-1185">Reference proteome</keyword>
<proteinExistence type="predicted"/>
<dbReference type="RefSeq" id="WP_186504363.1">
    <property type="nucleotide sequence ID" value="NZ_JACOGK010000041.1"/>
</dbReference>
<protein>
    <submittedName>
        <fullName evidence="1">Single-stranded DNA-binding protein</fullName>
    </submittedName>
</protein>
<sequence length="115" mass="13388">MDKINVQLLLTPDEYKSLKENADAQGLTVPCYIKSMVLEKDTFYEYYKQLLDKVEALPQGTKFDIKSLFGVEWTMPRGIKLSLGRTYLNRVHKGIIQNVEAIGKDSSHVMWYRRK</sequence>
<dbReference type="EMBL" id="JACOGK010000041">
    <property type="protein sequence ID" value="MBC3537791.1"/>
    <property type="molecule type" value="Genomic_DNA"/>
</dbReference>
<gene>
    <name evidence="1" type="ORF">H8J70_11120</name>
</gene>